<gene>
    <name evidence="1" type="ORF">Triagg1_6854</name>
</gene>
<evidence type="ECO:0000313" key="1">
    <source>
        <dbReference type="EMBL" id="KAK4069724.1"/>
    </source>
</evidence>
<organism evidence="1 2">
    <name type="scientific">Trichoderma aggressivum f. europaeum</name>
    <dbReference type="NCBI Taxonomy" id="173218"/>
    <lineage>
        <taxon>Eukaryota</taxon>
        <taxon>Fungi</taxon>
        <taxon>Dikarya</taxon>
        <taxon>Ascomycota</taxon>
        <taxon>Pezizomycotina</taxon>
        <taxon>Sordariomycetes</taxon>
        <taxon>Hypocreomycetidae</taxon>
        <taxon>Hypocreales</taxon>
        <taxon>Hypocreaceae</taxon>
        <taxon>Trichoderma</taxon>
    </lineage>
</organism>
<dbReference type="SUPFAM" id="SSF53756">
    <property type="entry name" value="UDP-Glycosyltransferase/glycogen phosphorylase"/>
    <property type="match status" value="1"/>
</dbReference>
<dbReference type="EMBL" id="JAWRVG010000028">
    <property type="protein sequence ID" value="KAK4069724.1"/>
    <property type="molecule type" value="Genomic_DNA"/>
</dbReference>
<reference evidence="1" key="1">
    <citation type="submission" date="2023-11" db="EMBL/GenBank/DDBJ databases">
        <title>The genome sequences of three competitors of mushroom-forming fungi.</title>
        <authorList>
            <person name="Beijen E."/>
            <person name="Ohm R.A."/>
        </authorList>
    </citation>
    <scope>NUCLEOTIDE SEQUENCE</scope>
    <source>
        <strain evidence="1">CBS 100526</strain>
    </source>
</reference>
<dbReference type="RefSeq" id="XP_062754182.1">
    <property type="nucleotide sequence ID" value="XM_062901524.1"/>
</dbReference>
<proteinExistence type="predicted"/>
<comment type="caution">
    <text evidence="1">The sequence shown here is derived from an EMBL/GenBank/DDBJ whole genome shotgun (WGS) entry which is preliminary data.</text>
</comment>
<keyword evidence="2" id="KW-1185">Reference proteome</keyword>
<sequence>MYQKDIPWIAMSYPEAGYPLEYIPDNFHIVGPLVLDAAPAETQSAELTGWIKQAPTILVNLGSAFRYEEPRAVVMAEAIAAVLDATDVAGIPSVVLPLWADRYNYAQTAEYFGVGIWPNKKTAPGWEAAALTETFLEALSGNTSVTMRQNAKAIAFKGHEYGGRKLAAQLVAELAAGGK</sequence>
<evidence type="ECO:0000313" key="2">
    <source>
        <dbReference type="Proteomes" id="UP001273209"/>
    </source>
</evidence>
<name>A0AAE1IAQ4_9HYPO</name>
<accession>A0AAE1IAQ4</accession>
<protein>
    <submittedName>
        <fullName evidence="1">Uncharacterized protein</fullName>
    </submittedName>
</protein>
<dbReference type="Proteomes" id="UP001273209">
    <property type="component" value="Unassembled WGS sequence"/>
</dbReference>
<dbReference type="AlphaFoldDB" id="A0AAE1IAQ4"/>
<dbReference type="GeneID" id="87921429"/>
<dbReference type="Gene3D" id="3.40.50.2000">
    <property type="entry name" value="Glycogen Phosphorylase B"/>
    <property type="match status" value="1"/>
</dbReference>